<evidence type="ECO:0008006" key="4">
    <source>
        <dbReference type="Google" id="ProtNLM"/>
    </source>
</evidence>
<dbReference type="Proteomes" id="UP000548978">
    <property type="component" value="Unassembled WGS sequence"/>
</dbReference>
<keyword evidence="1" id="KW-0812">Transmembrane</keyword>
<keyword evidence="1" id="KW-0472">Membrane</keyword>
<accession>A0A7W9A415</accession>
<name>A0A7W9A415_9CAUL</name>
<dbReference type="RefSeq" id="WP_123288045.1">
    <property type="nucleotide sequence ID" value="NZ_JACIJB010000005.1"/>
</dbReference>
<evidence type="ECO:0000256" key="1">
    <source>
        <dbReference type="SAM" id="Phobius"/>
    </source>
</evidence>
<protein>
    <recommendedName>
        <fullName evidence="4">DUF2273 domain-containing protein</fullName>
    </recommendedName>
</protein>
<gene>
    <name evidence="2" type="ORF">FHS65_001546</name>
</gene>
<proteinExistence type="predicted"/>
<evidence type="ECO:0000313" key="3">
    <source>
        <dbReference type="Proteomes" id="UP000548978"/>
    </source>
</evidence>
<reference evidence="2 3" key="1">
    <citation type="submission" date="2020-08" db="EMBL/GenBank/DDBJ databases">
        <title>Genomic Encyclopedia of Type Strains, Phase IV (KMG-IV): sequencing the most valuable type-strain genomes for metagenomic binning, comparative biology and taxonomic classification.</title>
        <authorList>
            <person name="Goeker M."/>
        </authorList>
    </citation>
    <scope>NUCLEOTIDE SEQUENCE [LARGE SCALE GENOMIC DNA]</scope>
    <source>
        <strain evidence="2 3">DSM 24448</strain>
    </source>
</reference>
<dbReference type="AlphaFoldDB" id="A0A7W9A415"/>
<feature type="transmembrane region" description="Helical" evidence="1">
    <location>
        <begin position="16"/>
        <end position="49"/>
    </location>
</feature>
<keyword evidence="1" id="KW-1133">Transmembrane helix</keyword>
<sequence length="67" mass="7339">MDEIRARLKAFRTTDWLILIAVALIGSVILDGIIGLIVGAIVGYLGILAWHKGAFRSRRGPPDEPRV</sequence>
<dbReference type="EMBL" id="JACIJB010000005">
    <property type="protein sequence ID" value="MBB5660795.1"/>
    <property type="molecule type" value="Genomic_DNA"/>
</dbReference>
<keyword evidence="3" id="KW-1185">Reference proteome</keyword>
<organism evidence="2 3">
    <name type="scientific">Brevundimonas halotolerans</name>
    <dbReference type="NCBI Taxonomy" id="69670"/>
    <lineage>
        <taxon>Bacteria</taxon>
        <taxon>Pseudomonadati</taxon>
        <taxon>Pseudomonadota</taxon>
        <taxon>Alphaproteobacteria</taxon>
        <taxon>Caulobacterales</taxon>
        <taxon>Caulobacteraceae</taxon>
        <taxon>Brevundimonas</taxon>
    </lineage>
</organism>
<evidence type="ECO:0000313" key="2">
    <source>
        <dbReference type="EMBL" id="MBB5660795.1"/>
    </source>
</evidence>
<comment type="caution">
    <text evidence="2">The sequence shown here is derived from an EMBL/GenBank/DDBJ whole genome shotgun (WGS) entry which is preliminary data.</text>
</comment>